<evidence type="ECO:0000256" key="7">
    <source>
        <dbReference type="ARBA" id="ARBA00022779"/>
    </source>
</evidence>
<accession>A0A1X6ZMS1</accession>
<keyword evidence="11" id="KW-0966">Cell projection</keyword>
<dbReference type="Pfam" id="PF03748">
    <property type="entry name" value="FliL"/>
    <property type="match status" value="1"/>
</dbReference>
<evidence type="ECO:0000256" key="9">
    <source>
        <dbReference type="ARBA" id="ARBA00023136"/>
    </source>
</evidence>
<evidence type="ECO:0000256" key="6">
    <source>
        <dbReference type="ARBA" id="ARBA00022692"/>
    </source>
</evidence>
<dbReference type="GO" id="GO:0071978">
    <property type="term" value="P:bacterial-type flagellum-dependent swarming motility"/>
    <property type="evidence" value="ECO:0007669"/>
    <property type="project" value="TreeGrafter"/>
</dbReference>
<feature type="transmembrane region" description="Helical" evidence="10">
    <location>
        <begin position="21"/>
        <end position="43"/>
    </location>
</feature>
<keyword evidence="8 10" id="KW-1133">Transmembrane helix</keyword>
<dbReference type="GO" id="GO:0005886">
    <property type="term" value="C:plasma membrane"/>
    <property type="evidence" value="ECO:0007669"/>
    <property type="project" value="UniProtKB-SubCell"/>
</dbReference>
<comment type="subcellular location">
    <subcellularLocation>
        <location evidence="10">Cell inner membrane</location>
    </subcellularLocation>
    <subcellularLocation>
        <location evidence="2">Cell membrane</location>
        <topology evidence="2">Single-pass membrane protein</topology>
    </subcellularLocation>
</comment>
<comment type="similarity">
    <text evidence="3 10">Belongs to the FliL family.</text>
</comment>
<keyword evidence="11" id="KW-0282">Flagellum</keyword>
<dbReference type="InterPro" id="IPR005503">
    <property type="entry name" value="FliL"/>
</dbReference>
<protein>
    <recommendedName>
        <fullName evidence="10">Flagellar protein FliL</fullName>
    </recommendedName>
</protein>
<evidence type="ECO:0000256" key="5">
    <source>
        <dbReference type="ARBA" id="ARBA00022500"/>
    </source>
</evidence>
<dbReference type="EMBL" id="FWFN01000005">
    <property type="protein sequence ID" value="SLN56286.1"/>
    <property type="molecule type" value="Genomic_DNA"/>
</dbReference>
<dbReference type="PANTHER" id="PTHR35091:SF2">
    <property type="entry name" value="FLAGELLAR PROTEIN FLIL"/>
    <property type="match status" value="1"/>
</dbReference>
<dbReference type="GO" id="GO:0006935">
    <property type="term" value="P:chemotaxis"/>
    <property type="evidence" value="ECO:0007669"/>
    <property type="project" value="UniProtKB-KW"/>
</dbReference>
<evidence type="ECO:0000256" key="2">
    <source>
        <dbReference type="ARBA" id="ARBA00004162"/>
    </source>
</evidence>
<dbReference type="GO" id="GO:0009425">
    <property type="term" value="C:bacterial-type flagellum basal body"/>
    <property type="evidence" value="ECO:0007669"/>
    <property type="project" value="InterPro"/>
</dbReference>
<evidence type="ECO:0000256" key="8">
    <source>
        <dbReference type="ARBA" id="ARBA00022989"/>
    </source>
</evidence>
<dbReference type="RefSeq" id="WP_085888815.1">
    <property type="nucleotide sequence ID" value="NZ_FWFN01000005.1"/>
</dbReference>
<dbReference type="PANTHER" id="PTHR35091">
    <property type="entry name" value="FLAGELLAR PROTEIN FLIL"/>
    <property type="match status" value="1"/>
</dbReference>
<reference evidence="11 12" key="1">
    <citation type="submission" date="2017-03" db="EMBL/GenBank/DDBJ databases">
        <authorList>
            <person name="Afonso C.L."/>
            <person name="Miller P.J."/>
            <person name="Scott M.A."/>
            <person name="Spackman E."/>
            <person name="Goraichik I."/>
            <person name="Dimitrov K.M."/>
            <person name="Suarez D.L."/>
            <person name="Swayne D.E."/>
        </authorList>
    </citation>
    <scope>NUCLEOTIDE SEQUENCE [LARGE SCALE GENOMIC DNA]</scope>
    <source>
        <strain evidence="11 12">CECT 7751</strain>
    </source>
</reference>
<evidence type="ECO:0000313" key="11">
    <source>
        <dbReference type="EMBL" id="SLN56286.1"/>
    </source>
</evidence>
<evidence type="ECO:0000313" key="12">
    <source>
        <dbReference type="Proteomes" id="UP000193963"/>
    </source>
</evidence>
<gene>
    <name evidence="11" type="primary">fliL</name>
    <name evidence="11" type="ORF">PSM7751_02791</name>
</gene>
<keyword evidence="7 10" id="KW-0283">Flagellar rotation</keyword>
<sequence length="165" mass="17716">MAEATTEIEEEAPKKASKLPLILALVLALGGGGGAFFAIYSGMILGSDEAEMAGAGAEATKPFVAPDVAFIALDPMTISLGRASEGRHLRFTANIEVPSNQEDNVRKVLPRIVDVLNGYLRALRMEDLEDPATLVRIRAQMLRRIQVITGPDAVSDLLIVEFVLN</sequence>
<proteinExistence type="inferred from homology"/>
<name>A0A1X6ZMS1_9RHOB</name>
<dbReference type="Proteomes" id="UP000193963">
    <property type="component" value="Unassembled WGS sequence"/>
</dbReference>
<evidence type="ECO:0000256" key="4">
    <source>
        <dbReference type="ARBA" id="ARBA00022475"/>
    </source>
</evidence>
<keyword evidence="9 10" id="KW-0472">Membrane</keyword>
<keyword evidence="11" id="KW-0969">Cilium</keyword>
<comment type="function">
    <text evidence="1 10">Controls the rotational direction of flagella during chemotaxis.</text>
</comment>
<evidence type="ECO:0000256" key="3">
    <source>
        <dbReference type="ARBA" id="ARBA00008281"/>
    </source>
</evidence>
<keyword evidence="4" id="KW-1003">Cell membrane</keyword>
<dbReference type="AlphaFoldDB" id="A0A1X6ZMS1"/>
<keyword evidence="10" id="KW-0997">Cell inner membrane</keyword>
<dbReference type="OrthoDB" id="7619358at2"/>
<keyword evidence="5 10" id="KW-0145">Chemotaxis</keyword>
<evidence type="ECO:0000256" key="1">
    <source>
        <dbReference type="ARBA" id="ARBA00002254"/>
    </source>
</evidence>
<organism evidence="11 12">
    <name type="scientific">Pseudooceanicola marinus</name>
    <dbReference type="NCBI Taxonomy" id="396013"/>
    <lineage>
        <taxon>Bacteria</taxon>
        <taxon>Pseudomonadati</taxon>
        <taxon>Pseudomonadota</taxon>
        <taxon>Alphaproteobacteria</taxon>
        <taxon>Rhodobacterales</taxon>
        <taxon>Paracoccaceae</taxon>
        <taxon>Pseudooceanicola</taxon>
    </lineage>
</organism>
<keyword evidence="12" id="KW-1185">Reference proteome</keyword>
<evidence type="ECO:0000256" key="10">
    <source>
        <dbReference type="RuleBase" id="RU364125"/>
    </source>
</evidence>
<keyword evidence="6 10" id="KW-0812">Transmembrane</keyword>